<dbReference type="Gene3D" id="1.20.1280.50">
    <property type="match status" value="1"/>
</dbReference>
<protein>
    <submittedName>
        <fullName evidence="1">F-box domain-containing protein</fullName>
    </submittedName>
</protein>
<sequence length="109" mass="12307">MEADRALLAQNEAHIRDIQSLPPDLQRSQSLSELHEAKAVIQNRLDAFIYPVLTLPNEVVSEIFIQFLPAYPKPPPLVGTSSPTLLTHICQKWRAIALATPKLWRVIDM</sequence>
<proteinExistence type="predicted"/>
<keyword evidence="2" id="KW-1185">Reference proteome</keyword>
<evidence type="ECO:0000313" key="2">
    <source>
        <dbReference type="Proteomes" id="UP001362999"/>
    </source>
</evidence>
<accession>A0AAV9ZDP8</accession>
<feature type="non-terminal residue" evidence="1">
    <location>
        <position position="109"/>
    </location>
</feature>
<comment type="caution">
    <text evidence="1">The sequence shown here is derived from an EMBL/GenBank/DDBJ whole genome shotgun (WGS) entry which is preliminary data.</text>
</comment>
<organism evidence="1 2">
    <name type="scientific">Favolaschia claudopus</name>
    <dbReference type="NCBI Taxonomy" id="2862362"/>
    <lineage>
        <taxon>Eukaryota</taxon>
        <taxon>Fungi</taxon>
        <taxon>Dikarya</taxon>
        <taxon>Basidiomycota</taxon>
        <taxon>Agaricomycotina</taxon>
        <taxon>Agaricomycetes</taxon>
        <taxon>Agaricomycetidae</taxon>
        <taxon>Agaricales</taxon>
        <taxon>Marasmiineae</taxon>
        <taxon>Mycenaceae</taxon>
        <taxon>Favolaschia</taxon>
    </lineage>
</organism>
<dbReference type="Proteomes" id="UP001362999">
    <property type="component" value="Unassembled WGS sequence"/>
</dbReference>
<name>A0AAV9ZDP8_9AGAR</name>
<reference evidence="1 2" key="1">
    <citation type="journal article" date="2024" name="J Genomics">
        <title>Draft genome sequencing and assembly of Favolaschia claudopus CIRM-BRFM 2984 isolated from oak limbs.</title>
        <authorList>
            <person name="Navarro D."/>
            <person name="Drula E."/>
            <person name="Chaduli D."/>
            <person name="Cazenave R."/>
            <person name="Ahrendt S."/>
            <person name="Wang J."/>
            <person name="Lipzen A."/>
            <person name="Daum C."/>
            <person name="Barry K."/>
            <person name="Grigoriev I.V."/>
            <person name="Favel A."/>
            <person name="Rosso M.N."/>
            <person name="Martin F."/>
        </authorList>
    </citation>
    <scope>NUCLEOTIDE SEQUENCE [LARGE SCALE GENOMIC DNA]</scope>
    <source>
        <strain evidence="1 2">CIRM-BRFM 2984</strain>
    </source>
</reference>
<gene>
    <name evidence="1" type="ORF">R3P38DRAFT_2432199</name>
</gene>
<evidence type="ECO:0000313" key="1">
    <source>
        <dbReference type="EMBL" id="KAK6977953.1"/>
    </source>
</evidence>
<dbReference type="AlphaFoldDB" id="A0AAV9ZDP8"/>
<dbReference type="EMBL" id="JAWWNJ010000162">
    <property type="protein sequence ID" value="KAK6977953.1"/>
    <property type="molecule type" value="Genomic_DNA"/>
</dbReference>